<accession>A0A0G0QAX3</accession>
<dbReference type="STRING" id="1618574.UT24_C0034G0019"/>
<evidence type="ECO:0000313" key="2">
    <source>
        <dbReference type="Proteomes" id="UP000033881"/>
    </source>
</evidence>
<organism evidence="1 2">
    <name type="scientific">Candidatus Woesebacteria bacterium GW2011_GWB1_39_12</name>
    <dbReference type="NCBI Taxonomy" id="1618574"/>
    <lineage>
        <taxon>Bacteria</taxon>
        <taxon>Candidatus Woeseibacteriota</taxon>
    </lineage>
</organism>
<dbReference type="Proteomes" id="UP000033881">
    <property type="component" value="Unassembled WGS sequence"/>
</dbReference>
<gene>
    <name evidence="1" type="ORF">UT24_C0034G0019</name>
</gene>
<proteinExistence type="predicted"/>
<dbReference type="EMBL" id="LBWB01000034">
    <property type="protein sequence ID" value="KKQ98841.1"/>
    <property type="molecule type" value="Genomic_DNA"/>
</dbReference>
<evidence type="ECO:0000313" key="1">
    <source>
        <dbReference type="EMBL" id="KKQ98841.1"/>
    </source>
</evidence>
<comment type="caution">
    <text evidence="1">The sequence shown here is derived from an EMBL/GenBank/DDBJ whole genome shotgun (WGS) entry which is preliminary data.</text>
</comment>
<sequence length="84" mass="9754">MCMSLYEKSFVRSVVEIDFFILDVVSPRQKKLESVSENATIATLRKNFSSHKCGGSFLGRDYFYSVPPLFYDKKRGNYAQKRNN</sequence>
<name>A0A0G0QAX3_9BACT</name>
<protein>
    <submittedName>
        <fullName evidence="1">Uncharacterized protein</fullName>
    </submittedName>
</protein>
<reference evidence="1 2" key="1">
    <citation type="journal article" date="2015" name="Nature">
        <title>rRNA introns, odd ribosomes, and small enigmatic genomes across a large radiation of phyla.</title>
        <authorList>
            <person name="Brown C.T."/>
            <person name="Hug L.A."/>
            <person name="Thomas B.C."/>
            <person name="Sharon I."/>
            <person name="Castelle C.J."/>
            <person name="Singh A."/>
            <person name="Wilkins M.J."/>
            <person name="Williams K.H."/>
            <person name="Banfield J.F."/>
        </authorList>
    </citation>
    <scope>NUCLEOTIDE SEQUENCE [LARGE SCALE GENOMIC DNA]</scope>
</reference>
<dbReference type="AlphaFoldDB" id="A0A0G0QAX3"/>